<keyword evidence="5 10" id="KW-0808">Transferase</keyword>
<evidence type="ECO:0000259" key="12">
    <source>
        <dbReference type="Pfam" id="PF02767"/>
    </source>
</evidence>
<evidence type="ECO:0000256" key="6">
    <source>
        <dbReference type="ARBA" id="ARBA00022695"/>
    </source>
</evidence>
<dbReference type="CDD" id="cd00140">
    <property type="entry name" value="beta_clamp"/>
    <property type="match status" value="1"/>
</dbReference>
<evidence type="ECO:0000256" key="2">
    <source>
        <dbReference type="ARBA" id="ARBA00010752"/>
    </source>
</evidence>
<comment type="similarity">
    <text evidence="2 10">Belongs to the beta sliding clamp family.</text>
</comment>
<dbReference type="Pfam" id="PF02767">
    <property type="entry name" value="DNA_pol3_beta_2"/>
    <property type="match status" value="1"/>
</dbReference>
<dbReference type="GO" id="GO:0003677">
    <property type="term" value="F:DNA binding"/>
    <property type="evidence" value="ECO:0007669"/>
    <property type="project" value="UniProtKB-UniRule"/>
</dbReference>
<dbReference type="Gene3D" id="3.10.150.10">
    <property type="entry name" value="DNA Polymerase III, subunit A, domain 2"/>
    <property type="match status" value="1"/>
</dbReference>
<dbReference type="GO" id="GO:0006271">
    <property type="term" value="P:DNA strand elongation involved in DNA replication"/>
    <property type="evidence" value="ECO:0007669"/>
    <property type="project" value="TreeGrafter"/>
</dbReference>
<dbReference type="PANTHER" id="PTHR30478">
    <property type="entry name" value="DNA POLYMERASE III SUBUNIT BETA"/>
    <property type="match status" value="1"/>
</dbReference>
<dbReference type="OrthoDB" id="8421503at2"/>
<dbReference type="InterPro" id="IPR046938">
    <property type="entry name" value="DNA_clamp_sf"/>
</dbReference>
<dbReference type="GeneID" id="93296269"/>
<organism evidence="14 17">
    <name type="scientific">Pseudolactococcus raffinolactis</name>
    <dbReference type="NCBI Taxonomy" id="1366"/>
    <lineage>
        <taxon>Bacteria</taxon>
        <taxon>Bacillati</taxon>
        <taxon>Bacillota</taxon>
        <taxon>Bacilli</taxon>
        <taxon>Lactobacillales</taxon>
        <taxon>Streptococcaceae</taxon>
        <taxon>Pseudolactococcus</taxon>
    </lineage>
</organism>
<keyword evidence="4 10" id="KW-0963">Cytoplasm</keyword>
<dbReference type="GO" id="GO:0005737">
    <property type="term" value="C:cytoplasm"/>
    <property type="evidence" value="ECO:0007669"/>
    <property type="project" value="UniProtKB-SubCell"/>
</dbReference>
<keyword evidence="8 10" id="KW-0239">DNA-directed DNA polymerase</keyword>
<evidence type="ECO:0000313" key="14">
    <source>
        <dbReference type="EMBL" id="QIW52684.1"/>
    </source>
</evidence>
<evidence type="ECO:0000313" key="17">
    <source>
        <dbReference type="Proteomes" id="UP000501945"/>
    </source>
</evidence>
<dbReference type="RefSeq" id="WP_061774552.1">
    <property type="nucleotide sequence ID" value="NZ_BAAAXH010000012.1"/>
</dbReference>
<dbReference type="Proteomes" id="UP000501558">
    <property type="component" value="Chromosome"/>
</dbReference>
<sequence length="380" mass="42280">MINFSINKTAFLNNLRITKQAISTKVAIPTLSKIKIDVSTEGITLTGSNGQISIENFLSKDDENAGMLITEPGSILLEASFFESVVNNLPEVTFDFKEIEQNQVVLTSGQSEITLKGLDVEMYPRIQEMPTENPLKIRAGVLKEIFTETAFAVSTQESRPILTGLHLTLTDNKILKSVATDSHRMSQRVITLDKLSEDFDLVLPNKSVNSFKSVFSDDDTELDIFFSSNQILIRNETISFYTRLVEGNYPDTNRLIPSDADYTLDLTFDVANLRHTMDRAKLLSNATTNGTVKLSITGDQIIATVNSPEVGSVHEEITPLAKSGDDLTISFNPQYLIDALKVIKEPEVRIRFISPVRPFTLVPKSDTLDFVQLVTPVRTN</sequence>
<dbReference type="PIRSF" id="PIRSF000804">
    <property type="entry name" value="DNA_pol_III_b"/>
    <property type="match status" value="1"/>
</dbReference>
<evidence type="ECO:0000256" key="5">
    <source>
        <dbReference type="ARBA" id="ARBA00022679"/>
    </source>
</evidence>
<dbReference type="STRING" id="1348633.GCA_001591765_01053"/>
<evidence type="ECO:0000256" key="1">
    <source>
        <dbReference type="ARBA" id="ARBA00004496"/>
    </source>
</evidence>
<keyword evidence="6 10" id="KW-0548">Nucleotidyltransferase</keyword>
<dbReference type="AlphaFoldDB" id="A0A2A5SCU2"/>
<feature type="domain" description="DNA polymerase III beta sliding clamp central" evidence="12">
    <location>
        <begin position="138"/>
        <end position="251"/>
    </location>
</feature>
<evidence type="ECO:0000256" key="3">
    <source>
        <dbReference type="ARBA" id="ARBA00021035"/>
    </source>
</evidence>
<dbReference type="GO" id="GO:0003887">
    <property type="term" value="F:DNA-directed DNA polymerase activity"/>
    <property type="evidence" value="ECO:0007669"/>
    <property type="project" value="UniProtKB-UniRule"/>
</dbReference>
<evidence type="ECO:0000313" key="16">
    <source>
        <dbReference type="Proteomes" id="UP000501558"/>
    </source>
</evidence>
<dbReference type="SUPFAM" id="SSF55979">
    <property type="entry name" value="DNA clamp"/>
    <property type="match status" value="3"/>
</dbReference>
<reference evidence="16 17" key="1">
    <citation type="submission" date="2019-12" db="EMBL/GenBank/DDBJ databases">
        <title>Whole genome sequences of Lactococcus raffinolactis strains isolated from sewage.</title>
        <authorList>
            <person name="Ybazeta G."/>
            <person name="Ross M."/>
            <person name="Brabant-Kirwan D."/>
            <person name="Saleh M."/>
            <person name="Dillon J.A."/>
            <person name="Splinter K."/>
            <person name="Nokhbeh R."/>
        </authorList>
    </citation>
    <scope>NUCLEOTIDE SEQUENCE [LARGE SCALE GENOMIC DNA]</scope>
    <source>
        <strain evidence="15 16">Lr_19_14</strain>
        <strain evidence="14 17">Lr_19_5</strain>
    </source>
</reference>
<dbReference type="Proteomes" id="UP000501945">
    <property type="component" value="Chromosome"/>
</dbReference>
<evidence type="ECO:0000259" key="13">
    <source>
        <dbReference type="Pfam" id="PF02768"/>
    </source>
</evidence>
<dbReference type="EMBL" id="CP047616">
    <property type="protein sequence ID" value="QIW52684.1"/>
    <property type="molecule type" value="Genomic_DNA"/>
</dbReference>
<dbReference type="EMBL" id="CP047628">
    <property type="protein sequence ID" value="QIW57413.1"/>
    <property type="molecule type" value="Genomic_DNA"/>
</dbReference>
<evidence type="ECO:0000259" key="11">
    <source>
        <dbReference type="Pfam" id="PF00712"/>
    </source>
</evidence>
<dbReference type="GO" id="GO:0009360">
    <property type="term" value="C:DNA polymerase III complex"/>
    <property type="evidence" value="ECO:0007669"/>
    <property type="project" value="InterPro"/>
</dbReference>
<dbReference type="KEGG" id="lrn:CMV25_05090"/>
<dbReference type="PANTHER" id="PTHR30478:SF0">
    <property type="entry name" value="BETA SLIDING CLAMP"/>
    <property type="match status" value="1"/>
</dbReference>
<evidence type="ECO:0000256" key="9">
    <source>
        <dbReference type="ARBA" id="ARBA00023125"/>
    </source>
</evidence>
<keyword evidence="16" id="KW-1185">Reference proteome</keyword>
<evidence type="ECO:0000313" key="15">
    <source>
        <dbReference type="EMBL" id="QIW57413.1"/>
    </source>
</evidence>
<gene>
    <name evidence="14" type="primary">dnaN</name>
    <name evidence="15" type="ORF">GU334_00010</name>
    <name evidence="14" type="ORF">GU336_00010</name>
</gene>
<accession>A0A2A5SCU2</accession>
<evidence type="ECO:0000256" key="8">
    <source>
        <dbReference type="ARBA" id="ARBA00022932"/>
    </source>
</evidence>
<keyword evidence="9" id="KW-0238">DNA-binding</keyword>
<comment type="function">
    <text evidence="10">Confers DNA tethering and processivity to DNA polymerases and other proteins. Acts as a clamp, forming a ring around DNA (a reaction catalyzed by the clamp-loading complex) which diffuses in an ATP-independent manner freely and bidirectionally along dsDNA. Initially characterized for its ability to contact the catalytic subunit of DNA polymerase III (Pol III), a complex, multichain enzyme responsible for most of the replicative synthesis in bacteria; Pol III exhibits 3'-5' exonuclease proofreading activity. The beta chain is required for initiation of replication as well as for processivity of DNA replication.</text>
</comment>
<dbReference type="InterPro" id="IPR022637">
    <property type="entry name" value="DNA_polIII_beta_cen"/>
</dbReference>
<dbReference type="Pfam" id="PF00712">
    <property type="entry name" value="DNA_pol3_beta"/>
    <property type="match status" value="1"/>
</dbReference>
<protein>
    <recommendedName>
        <fullName evidence="3 10">Beta sliding clamp</fullName>
    </recommendedName>
</protein>
<evidence type="ECO:0000256" key="4">
    <source>
        <dbReference type="ARBA" id="ARBA00022490"/>
    </source>
</evidence>
<evidence type="ECO:0000256" key="7">
    <source>
        <dbReference type="ARBA" id="ARBA00022705"/>
    </source>
</evidence>
<dbReference type="InterPro" id="IPR001001">
    <property type="entry name" value="DNA_polIII_beta"/>
</dbReference>
<dbReference type="Gene3D" id="3.70.10.10">
    <property type="match status" value="1"/>
</dbReference>
<dbReference type="GO" id="GO:0008408">
    <property type="term" value="F:3'-5' exonuclease activity"/>
    <property type="evidence" value="ECO:0007669"/>
    <property type="project" value="InterPro"/>
</dbReference>
<comment type="subunit">
    <text evidence="10">Forms a ring-shaped head-to-tail homodimer around DNA.</text>
</comment>
<evidence type="ECO:0000256" key="10">
    <source>
        <dbReference type="PIRNR" id="PIRNR000804"/>
    </source>
</evidence>
<feature type="domain" description="DNA polymerase III beta sliding clamp N-terminal" evidence="11">
    <location>
        <begin position="3"/>
        <end position="126"/>
    </location>
</feature>
<comment type="subcellular location">
    <subcellularLocation>
        <location evidence="1 10">Cytoplasm</location>
    </subcellularLocation>
</comment>
<dbReference type="InterPro" id="IPR022634">
    <property type="entry name" value="DNA_polIII_beta_N"/>
</dbReference>
<proteinExistence type="inferred from homology"/>
<dbReference type="InterPro" id="IPR022635">
    <property type="entry name" value="DNA_polIII_beta_C"/>
</dbReference>
<dbReference type="Pfam" id="PF02768">
    <property type="entry name" value="DNA_pol3_beta_3"/>
    <property type="match status" value="1"/>
</dbReference>
<keyword evidence="7 10" id="KW-0235">DNA replication</keyword>
<dbReference type="NCBIfam" id="TIGR00663">
    <property type="entry name" value="dnan"/>
    <property type="match status" value="1"/>
</dbReference>
<name>A0A2A5SCU2_9LACT</name>
<dbReference type="SMART" id="SM00480">
    <property type="entry name" value="POL3Bc"/>
    <property type="match status" value="1"/>
</dbReference>
<feature type="domain" description="DNA polymerase III beta sliding clamp C-terminal" evidence="13">
    <location>
        <begin position="254"/>
        <end position="377"/>
    </location>
</feature>